<evidence type="ECO:0000259" key="1">
    <source>
        <dbReference type="Pfam" id="PF06983"/>
    </source>
</evidence>
<reference evidence="3" key="1">
    <citation type="submission" date="2016-10" db="EMBL/GenBank/DDBJ databases">
        <authorList>
            <person name="Varghese N."/>
            <person name="Submissions S."/>
        </authorList>
    </citation>
    <scope>NUCLEOTIDE SEQUENCE [LARGE SCALE GENOMIC DNA]</scope>
    <source>
        <strain evidence="3">CGMCC 4.6945</strain>
    </source>
</reference>
<organism evidence="2 3">
    <name type="scientific">Cellulomonas marina</name>
    <dbReference type="NCBI Taxonomy" id="988821"/>
    <lineage>
        <taxon>Bacteria</taxon>
        <taxon>Bacillati</taxon>
        <taxon>Actinomycetota</taxon>
        <taxon>Actinomycetes</taxon>
        <taxon>Micrococcales</taxon>
        <taxon>Cellulomonadaceae</taxon>
        <taxon>Cellulomonas</taxon>
    </lineage>
</organism>
<dbReference type="STRING" id="988821.SAMN05421867_11861"/>
<dbReference type="EMBL" id="FOKA01000018">
    <property type="protein sequence ID" value="SFB37455.1"/>
    <property type="molecule type" value="Genomic_DNA"/>
</dbReference>
<dbReference type="InterPro" id="IPR029068">
    <property type="entry name" value="Glyas_Bleomycin-R_OHBP_Dase"/>
</dbReference>
<dbReference type="Proteomes" id="UP000199012">
    <property type="component" value="Unassembled WGS sequence"/>
</dbReference>
<evidence type="ECO:0000313" key="3">
    <source>
        <dbReference type="Proteomes" id="UP000199012"/>
    </source>
</evidence>
<evidence type="ECO:0000313" key="2">
    <source>
        <dbReference type="EMBL" id="SFB37455.1"/>
    </source>
</evidence>
<dbReference type="Pfam" id="PF06983">
    <property type="entry name" value="3-dmu-9_3-mt"/>
    <property type="match status" value="1"/>
</dbReference>
<dbReference type="InterPro" id="IPR028973">
    <property type="entry name" value="PhnB-like"/>
</dbReference>
<feature type="domain" description="PhnB-like" evidence="1">
    <location>
        <begin position="5"/>
        <end position="133"/>
    </location>
</feature>
<keyword evidence="3" id="KW-1185">Reference proteome</keyword>
<protein>
    <submittedName>
        <fullName evidence="2">PhnB protein</fullName>
    </submittedName>
</protein>
<accession>A0A1I1AHG7</accession>
<sequence length="142" mass="15188">MTTELAPYLSFRDQARACLEFYASVLGGEATFSTFGEFGMSQDAAERDLVMHGQLVTARGLKIMAADTPSTMEVTAPGGFSMSLFGGPEDEAEMRGFFEGLLEGGTQTVPLEKAPWGDTFGMLVDRFGVPWMVNIGGAPDEG</sequence>
<name>A0A1I1AHG7_9CELL</name>
<proteinExistence type="predicted"/>
<dbReference type="AlphaFoldDB" id="A0A1I1AHG7"/>
<dbReference type="CDD" id="cd06588">
    <property type="entry name" value="PhnB_like"/>
    <property type="match status" value="1"/>
</dbReference>
<dbReference type="RefSeq" id="WP_090034540.1">
    <property type="nucleotide sequence ID" value="NZ_BONM01000048.1"/>
</dbReference>
<dbReference type="PANTHER" id="PTHR33990:SF1">
    <property type="entry name" value="PROTEIN YJDN"/>
    <property type="match status" value="1"/>
</dbReference>
<dbReference type="Gene3D" id="3.10.180.10">
    <property type="entry name" value="2,3-Dihydroxybiphenyl 1,2-Dioxygenase, domain 1"/>
    <property type="match status" value="1"/>
</dbReference>
<dbReference type="OrthoDB" id="9795306at2"/>
<dbReference type="SUPFAM" id="SSF54593">
    <property type="entry name" value="Glyoxalase/Bleomycin resistance protein/Dihydroxybiphenyl dioxygenase"/>
    <property type="match status" value="1"/>
</dbReference>
<gene>
    <name evidence="2" type="ORF">SAMN05421867_11861</name>
</gene>
<dbReference type="PANTHER" id="PTHR33990">
    <property type="entry name" value="PROTEIN YJDN-RELATED"/>
    <property type="match status" value="1"/>
</dbReference>